<dbReference type="AlphaFoldDB" id="A0A1G2DKC1"/>
<dbReference type="STRING" id="1798665.A2942_01005"/>
<comment type="caution">
    <text evidence="1">The sequence shown here is derived from an EMBL/GenBank/DDBJ whole genome shotgun (WGS) entry which is preliminary data.</text>
</comment>
<dbReference type="Proteomes" id="UP000178534">
    <property type="component" value="Unassembled WGS sequence"/>
</dbReference>
<name>A0A1G2DKC1_9BACT</name>
<organism evidence="1 2">
    <name type="scientific">Candidatus Lloydbacteria bacterium RIFCSPLOWO2_01_FULL_50_20</name>
    <dbReference type="NCBI Taxonomy" id="1798665"/>
    <lineage>
        <taxon>Bacteria</taxon>
        <taxon>Candidatus Lloydiibacteriota</taxon>
    </lineage>
</organism>
<proteinExistence type="predicted"/>
<gene>
    <name evidence="1" type="ORF">A2942_01005</name>
</gene>
<evidence type="ECO:0000313" key="1">
    <source>
        <dbReference type="EMBL" id="OGZ13411.1"/>
    </source>
</evidence>
<protein>
    <submittedName>
        <fullName evidence="1">Uncharacterized protein</fullName>
    </submittedName>
</protein>
<accession>A0A1G2DKC1</accession>
<dbReference type="EMBL" id="MHLP01000007">
    <property type="protein sequence ID" value="OGZ13411.1"/>
    <property type="molecule type" value="Genomic_DNA"/>
</dbReference>
<reference evidence="1 2" key="1">
    <citation type="journal article" date="2016" name="Nat. Commun.">
        <title>Thousands of microbial genomes shed light on interconnected biogeochemical processes in an aquifer system.</title>
        <authorList>
            <person name="Anantharaman K."/>
            <person name="Brown C.T."/>
            <person name="Hug L.A."/>
            <person name="Sharon I."/>
            <person name="Castelle C.J."/>
            <person name="Probst A.J."/>
            <person name="Thomas B.C."/>
            <person name="Singh A."/>
            <person name="Wilkins M.J."/>
            <person name="Karaoz U."/>
            <person name="Brodie E.L."/>
            <person name="Williams K.H."/>
            <person name="Hubbard S.S."/>
            <person name="Banfield J.F."/>
        </authorList>
    </citation>
    <scope>NUCLEOTIDE SEQUENCE [LARGE SCALE GENOMIC DNA]</scope>
</reference>
<evidence type="ECO:0000313" key="2">
    <source>
        <dbReference type="Proteomes" id="UP000178534"/>
    </source>
</evidence>
<sequence length="97" mass="10980">MVWKFRPSRLKETLAGDLAFGRLAVSEWGLKGVVGVPWHDIKSMSLINSQTVSLLRAERFFHVPVAKRKVVLHFNTNDDCQQFVQAVKGRLLSISES</sequence>